<evidence type="ECO:0000313" key="1">
    <source>
        <dbReference type="EMBL" id="KAJ7713634.1"/>
    </source>
</evidence>
<reference evidence="1" key="1">
    <citation type="submission" date="2023-03" db="EMBL/GenBank/DDBJ databases">
        <title>Massive genome expansion in bonnet fungi (Mycena s.s.) driven by repeated elements and novel gene families across ecological guilds.</title>
        <authorList>
            <consortium name="Lawrence Berkeley National Laboratory"/>
            <person name="Harder C.B."/>
            <person name="Miyauchi S."/>
            <person name="Viragh M."/>
            <person name="Kuo A."/>
            <person name="Thoen E."/>
            <person name="Andreopoulos B."/>
            <person name="Lu D."/>
            <person name="Skrede I."/>
            <person name="Drula E."/>
            <person name="Henrissat B."/>
            <person name="Morin E."/>
            <person name="Kohler A."/>
            <person name="Barry K."/>
            <person name="LaButti K."/>
            <person name="Morin E."/>
            <person name="Salamov A."/>
            <person name="Lipzen A."/>
            <person name="Mereny Z."/>
            <person name="Hegedus B."/>
            <person name="Baldrian P."/>
            <person name="Stursova M."/>
            <person name="Weitz H."/>
            <person name="Taylor A."/>
            <person name="Grigoriev I.V."/>
            <person name="Nagy L.G."/>
            <person name="Martin F."/>
            <person name="Kauserud H."/>
        </authorList>
    </citation>
    <scope>NUCLEOTIDE SEQUENCE</scope>
    <source>
        <strain evidence="1">CBHHK188m</strain>
    </source>
</reference>
<accession>A0AAD7H6J4</accession>
<sequence>MPLFFTIVSHSVSLYASPPVPRHTIHWALPQALWRYGVVVEGGRALTRFSCPFSFPNPTPFHHLPLPPAVSPHDTPGLTTPMEVWQWYGFKMRFTRCPYYAPCQNAAYTMHAGTWVRVPASECAGAPVFLPLSPSKLNRHANFLARWISLDLFLF</sequence>
<name>A0AAD7H6J4_9AGAR</name>
<dbReference type="EMBL" id="JARJLG010000266">
    <property type="protein sequence ID" value="KAJ7721661.1"/>
    <property type="molecule type" value="Genomic_DNA"/>
</dbReference>
<evidence type="ECO:0000313" key="2">
    <source>
        <dbReference type="EMBL" id="KAJ7721661.1"/>
    </source>
</evidence>
<dbReference type="AlphaFoldDB" id="A0AAD7H6J4"/>
<gene>
    <name evidence="2" type="ORF">DFH07DRAFT_296924</name>
    <name evidence="1" type="ORF">DFH07DRAFT_383822</name>
</gene>
<dbReference type="Proteomes" id="UP001215280">
    <property type="component" value="Unassembled WGS sequence"/>
</dbReference>
<comment type="caution">
    <text evidence="1">The sequence shown here is derived from an EMBL/GenBank/DDBJ whole genome shotgun (WGS) entry which is preliminary data.</text>
</comment>
<protein>
    <submittedName>
        <fullName evidence="1">Uncharacterized protein</fullName>
    </submittedName>
</protein>
<dbReference type="EMBL" id="JARJLG010000389">
    <property type="protein sequence ID" value="KAJ7713634.1"/>
    <property type="molecule type" value="Genomic_DNA"/>
</dbReference>
<organism evidence="1 3">
    <name type="scientific">Mycena maculata</name>
    <dbReference type="NCBI Taxonomy" id="230809"/>
    <lineage>
        <taxon>Eukaryota</taxon>
        <taxon>Fungi</taxon>
        <taxon>Dikarya</taxon>
        <taxon>Basidiomycota</taxon>
        <taxon>Agaricomycotina</taxon>
        <taxon>Agaricomycetes</taxon>
        <taxon>Agaricomycetidae</taxon>
        <taxon>Agaricales</taxon>
        <taxon>Marasmiineae</taxon>
        <taxon>Mycenaceae</taxon>
        <taxon>Mycena</taxon>
    </lineage>
</organism>
<proteinExistence type="predicted"/>
<keyword evidence="3" id="KW-1185">Reference proteome</keyword>
<evidence type="ECO:0000313" key="3">
    <source>
        <dbReference type="Proteomes" id="UP001215280"/>
    </source>
</evidence>